<name>A0A1M6BDX0_9RHOB</name>
<keyword evidence="6" id="KW-1185">Reference proteome</keyword>
<keyword evidence="1 3" id="KW-0732">Signal</keyword>
<dbReference type="GO" id="GO:0006508">
    <property type="term" value="P:proteolysis"/>
    <property type="evidence" value="ECO:0007669"/>
    <property type="project" value="InterPro"/>
</dbReference>
<dbReference type="EMBL" id="FQZQ01000001">
    <property type="protein sequence ID" value="SHI46941.1"/>
    <property type="molecule type" value="Genomic_DNA"/>
</dbReference>
<accession>A0A1M6BDX0</accession>
<evidence type="ECO:0000256" key="2">
    <source>
        <dbReference type="SAM" id="MobiDB-lite"/>
    </source>
</evidence>
<dbReference type="GO" id="GO:0004252">
    <property type="term" value="F:serine-type endopeptidase activity"/>
    <property type="evidence" value="ECO:0007669"/>
    <property type="project" value="InterPro"/>
</dbReference>
<dbReference type="Proteomes" id="UP000183982">
    <property type="component" value="Unassembled WGS sequence"/>
</dbReference>
<dbReference type="SMART" id="SM00020">
    <property type="entry name" value="Tryp_SPc"/>
    <property type="match status" value="1"/>
</dbReference>
<dbReference type="PROSITE" id="PS00134">
    <property type="entry name" value="TRYPSIN_HIS"/>
    <property type="match status" value="1"/>
</dbReference>
<proteinExistence type="predicted"/>
<feature type="region of interest" description="Disordered" evidence="2">
    <location>
        <begin position="245"/>
        <end position="266"/>
    </location>
</feature>
<feature type="chain" id="PRO_5013042271" evidence="3">
    <location>
        <begin position="21"/>
        <end position="266"/>
    </location>
</feature>
<protein>
    <submittedName>
        <fullName evidence="5">Trypsin</fullName>
    </submittedName>
</protein>
<dbReference type="PANTHER" id="PTHR15462:SF8">
    <property type="entry name" value="SERINE PROTEASE"/>
    <property type="match status" value="1"/>
</dbReference>
<feature type="domain" description="Peptidase S1" evidence="4">
    <location>
        <begin position="13"/>
        <end position="266"/>
    </location>
</feature>
<organism evidence="5 6">
    <name type="scientific">Shimia gijangensis</name>
    <dbReference type="NCBI Taxonomy" id="1470563"/>
    <lineage>
        <taxon>Bacteria</taxon>
        <taxon>Pseudomonadati</taxon>
        <taxon>Pseudomonadota</taxon>
        <taxon>Alphaproteobacteria</taxon>
        <taxon>Rhodobacterales</taxon>
        <taxon>Roseobacteraceae</taxon>
    </lineage>
</organism>
<evidence type="ECO:0000256" key="1">
    <source>
        <dbReference type="ARBA" id="ARBA00022729"/>
    </source>
</evidence>
<dbReference type="PROSITE" id="PS50240">
    <property type="entry name" value="TRYPSIN_DOM"/>
    <property type="match status" value="1"/>
</dbReference>
<dbReference type="InterPro" id="IPR043504">
    <property type="entry name" value="Peptidase_S1_PA_chymotrypsin"/>
</dbReference>
<evidence type="ECO:0000256" key="3">
    <source>
        <dbReference type="SAM" id="SignalP"/>
    </source>
</evidence>
<evidence type="ECO:0000313" key="6">
    <source>
        <dbReference type="Proteomes" id="UP000183982"/>
    </source>
</evidence>
<dbReference type="AlphaFoldDB" id="A0A1M6BDX0"/>
<dbReference type="PANTHER" id="PTHR15462">
    <property type="entry name" value="SERINE PROTEASE"/>
    <property type="match status" value="1"/>
</dbReference>
<dbReference type="Gene3D" id="2.40.10.10">
    <property type="entry name" value="Trypsin-like serine proteases"/>
    <property type="match status" value="2"/>
</dbReference>
<dbReference type="OrthoDB" id="267336at2"/>
<dbReference type="InterPro" id="IPR001254">
    <property type="entry name" value="Trypsin_dom"/>
</dbReference>
<dbReference type="STRING" id="1470563.SAMN05444000_101200"/>
<dbReference type="PRINTS" id="PR00722">
    <property type="entry name" value="CHYMOTRYPSIN"/>
</dbReference>
<reference evidence="6" key="1">
    <citation type="submission" date="2016-11" db="EMBL/GenBank/DDBJ databases">
        <authorList>
            <person name="Varghese N."/>
            <person name="Submissions S."/>
        </authorList>
    </citation>
    <scope>NUCLEOTIDE SEQUENCE [LARGE SCALE GENOMIC DNA]</scope>
    <source>
        <strain evidence="6">DSM 100564</strain>
    </source>
</reference>
<feature type="signal peptide" evidence="3">
    <location>
        <begin position="1"/>
        <end position="20"/>
    </location>
</feature>
<dbReference type="InterPro" id="IPR001314">
    <property type="entry name" value="Peptidase_S1A"/>
</dbReference>
<dbReference type="SUPFAM" id="SSF50494">
    <property type="entry name" value="Trypsin-like serine proteases"/>
    <property type="match status" value="1"/>
</dbReference>
<dbReference type="Pfam" id="PF00089">
    <property type="entry name" value="Trypsin"/>
    <property type="match status" value="1"/>
</dbReference>
<dbReference type="InterPro" id="IPR009003">
    <property type="entry name" value="Peptidase_S1_PA"/>
</dbReference>
<dbReference type="InterPro" id="IPR018114">
    <property type="entry name" value="TRYPSIN_HIS"/>
</dbReference>
<evidence type="ECO:0000259" key="4">
    <source>
        <dbReference type="PROSITE" id="PS50240"/>
    </source>
</evidence>
<dbReference type="RefSeq" id="WP_073248471.1">
    <property type="nucleotide sequence ID" value="NZ_FQZQ01000001.1"/>
</dbReference>
<gene>
    <name evidence="5" type="ORF">SAMN05444000_101200</name>
</gene>
<dbReference type="InterPro" id="IPR050966">
    <property type="entry name" value="Glutamyl_endopeptidase"/>
</dbReference>
<sequence length="266" mass="29032">MVHLVKTLVFSLLMAGSALAGDSELRRMDTGDQAQGWEAVGRLELNGSRFCTGALIAHDLVLTAAHCLYDKTTGQRLNVEEIEFRAGWRNGRAEAYRGVRRAVQHPDYQFGAETGPLRVVNDMAILQLHHPIRNTTVTPFEMSGQLRDGSRVGVVSYGKDRADAPSFQQMCSVLGRQSGVYILTCDVDYGSSGSPVFSFENGEARIVSVVSAKATYEQENVALGAVLEGPFEQLMAELDADPQLPAVRRLPSTSDQNRSGAKFVRP</sequence>
<evidence type="ECO:0000313" key="5">
    <source>
        <dbReference type="EMBL" id="SHI46941.1"/>
    </source>
</evidence>